<organism evidence="11">
    <name type="scientific">Candidatus Shikimatogenerans sp. Tduv</name>
    <dbReference type="NCBI Taxonomy" id="3158567"/>
    <lineage>
        <taxon>Bacteria</taxon>
        <taxon>Pseudomonadati</taxon>
        <taxon>Bacteroidota</taxon>
        <taxon>Flavobacteriia</taxon>
        <taxon>Flavobacteriales</taxon>
        <taxon>Candidatus Shikimatogenerans</taxon>
    </lineage>
</organism>
<protein>
    <recommendedName>
        <fullName evidence="6 7">Thioredoxin</fullName>
    </recommendedName>
</protein>
<proteinExistence type="inferred from homology"/>
<evidence type="ECO:0000256" key="5">
    <source>
        <dbReference type="ARBA" id="ARBA00023284"/>
    </source>
</evidence>
<keyword evidence="2" id="KW-0813">Transport</keyword>
<evidence type="ECO:0000256" key="3">
    <source>
        <dbReference type="ARBA" id="ARBA00022982"/>
    </source>
</evidence>
<dbReference type="InterPro" id="IPR005746">
    <property type="entry name" value="Thioredoxin"/>
</dbReference>
<dbReference type="GO" id="GO:0005737">
    <property type="term" value="C:cytoplasm"/>
    <property type="evidence" value="ECO:0007669"/>
    <property type="project" value="TreeGrafter"/>
</dbReference>
<evidence type="ECO:0000256" key="6">
    <source>
        <dbReference type="NCBIfam" id="TIGR01068"/>
    </source>
</evidence>
<feature type="active site" description="Nucleophile" evidence="8">
    <location>
        <position position="29"/>
    </location>
</feature>
<dbReference type="Pfam" id="PF00085">
    <property type="entry name" value="Thioredoxin"/>
    <property type="match status" value="1"/>
</dbReference>
<keyword evidence="4 9" id="KW-1015">Disulfide bond</keyword>
<dbReference type="PIRSF" id="PIRSF000077">
    <property type="entry name" value="Thioredoxin"/>
    <property type="match status" value="1"/>
</dbReference>
<name>A0AAU7QS57_9FLAO</name>
<gene>
    <name evidence="11" type="primary">trxA</name>
    <name evidence="11" type="ORF">ABNO50_00390</name>
</gene>
<feature type="active site" description="Nucleophile" evidence="8">
    <location>
        <position position="32"/>
    </location>
</feature>
<dbReference type="SUPFAM" id="SSF52833">
    <property type="entry name" value="Thioredoxin-like"/>
    <property type="match status" value="1"/>
</dbReference>
<evidence type="ECO:0000313" key="11">
    <source>
        <dbReference type="EMBL" id="XBT18440.1"/>
    </source>
</evidence>
<dbReference type="InterPro" id="IPR036249">
    <property type="entry name" value="Thioredoxin-like_sf"/>
</dbReference>
<evidence type="ECO:0000256" key="4">
    <source>
        <dbReference type="ARBA" id="ARBA00023157"/>
    </source>
</evidence>
<evidence type="ECO:0000259" key="10">
    <source>
        <dbReference type="PROSITE" id="PS51352"/>
    </source>
</evidence>
<evidence type="ECO:0000256" key="9">
    <source>
        <dbReference type="PIRSR" id="PIRSR000077-4"/>
    </source>
</evidence>
<dbReference type="PROSITE" id="PS51352">
    <property type="entry name" value="THIOREDOXIN_2"/>
    <property type="match status" value="1"/>
</dbReference>
<evidence type="ECO:0000256" key="8">
    <source>
        <dbReference type="PIRSR" id="PIRSR000077-1"/>
    </source>
</evidence>
<dbReference type="EMBL" id="CP157894">
    <property type="protein sequence ID" value="XBT18440.1"/>
    <property type="molecule type" value="Genomic_DNA"/>
</dbReference>
<feature type="site" description="Contributes to redox potential value" evidence="8">
    <location>
        <position position="30"/>
    </location>
</feature>
<dbReference type="PANTHER" id="PTHR45663">
    <property type="entry name" value="GEO12009P1"/>
    <property type="match status" value="1"/>
</dbReference>
<dbReference type="NCBIfam" id="TIGR01068">
    <property type="entry name" value="thioredoxin"/>
    <property type="match status" value="1"/>
</dbReference>
<dbReference type="PANTHER" id="PTHR45663:SF11">
    <property type="entry name" value="GEO12009P1"/>
    <property type="match status" value="1"/>
</dbReference>
<keyword evidence="5 9" id="KW-0676">Redox-active center</keyword>
<dbReference type="FunFam" id="3.40.30.10:FF:000001">
    <property type="entry name" value="Thioredoxin"/>
    <property type="match status" value="1"/>
</dbReference>
<comment type="similarity">
    <text evidence="1 7">Belongs to the thioredoxin family.</text>
</comment>
<dbReference type="PRINTS" id="PR00421">
    <property type="entry name" value="THIOREDOXIN"/>
</dbReference>
<sequence>MKNINEKKFFKYLEKSNKLLLVDFWAKWCYPCKKMNKILKKIYKKFKKNIKILKINIDKYIKLANKYNIQSIPTIIFFKNNKIIKTIIGTIKYKYLKKKIKKLL</sequence>
<feature type="disulfide bond" description="Redox-active" evidence="9">
    <location>
        <begin position="29"/>
        <end position="32"/>
    </location>
</feature>
<keyword evidence="3" id="KW-0249">Electron transport</keyword>
<dbReference type="GO" id="GO:0015035">
    <property type="term" value="F:protein-disulfide reductase activity"/>
    <property type="evidence" value="ECO:0007669"/>
    <property type="project" value="UniProtKB-UniRule"/>
</dbReference>
<dbReference type="InterPro" id="IPR013766">
    <property type="entry name" value="Thioredoxin_domain"/>
</dbReference>
<evidence type="ECO:0000256" key="1">
    <source>
        <dbReference type="ARBA" id="ARBA00008987"/>
    </source>
</evidence>
<evidence type="ECO:0000256" key="7">
    <source>
        <dbReference type="PIRNR" id="PIRNR000077"/>
    </source>
</evidence>
<dbReference type="Gene3D" id="3.40.30.10">
    <property type="entry name" value="Glutaredoxin"/>
    <property type="match status" value="1"/>
</dbReference>
<accession>A0AAU7QS57</accession>
<feature type="domain" description="Thioredoxin" evidence="10">
    <location>
        <begin position="1"/>
        <end position="104"/>
    </location>
</feature>
<dbReference type="AlphaFoldDB" id="A0AAU7QS57"/>
<reference evidence="11" key="1">
    <citation type="submission" date="2024-06" db="EMBL/GenBank/DDBJ databases">
        <title>Diversity, functionality, and evolutionary history of bacterial symbionts in false click beetles (Coleoptera, Throscidae).</title>
        <authorList>
            <person name="Wierz J.C."/>
            <person name="Malm H."/>
            <person name="Kaltenpoth M."/>
            <person name="Engl T."/>
        </authorList>
    </citation>
    <scope>NUCLEOTIDE SEQUENCE</scope>
    <source>
        <strain evidence="11">Tduv</strain>
    </source>
</reference>
<feature type="site" description="Contributes to redox potential value" evidence="8">
    <location>
        <position position="31"/>
    </location>
</feature>
<feature type="site" description="Deprotonates C-terminal active site Cys" evidence="8">
    <location>
        <position position="23"/>
    </location>
</feature>
<dbReference type="CDD" id="cd02947">
    <property type="entry name" value="TRX_family"/>
    <property type="match status" value="1"/>
</dbReference>
<evidence type="ECO:0000256" key="2">
    <source>
        <dbReference type="ARBA" id="ARBA00022448"/>
    </source>
</evidence>